<gene>
    <name evidence="2" type="ORF">H9Q81_01485</name>
</gene>
<protein>
    <submittedName>
        <fullName evidence="2">DUF3944 domain-containing protein</fullName>
    </submittedName>
</protein>
<accession>A0A7G9GZF0</accession>
<dbReference type="EMBL" id="CP060637">
    <property type="protein sequence ID" value="QNM16182.1"/>
    <property type="molecule type" value="Genomic_DNA"/>
</dbReference>
<dbReference type="KEGG" id="fho:H9Q81_01485"/>
<dbReference type="RefSeq" id="WP_101475123.1">
    <property type="nucleotide sequence ID" value="NZ_CP060637.1"/>
</dbReference>
<dbReference type="InterPro" id="IPR025217">
    <property type="entry name" value="DUF3944"/>
</dbReference>
<dbReference type="AlphaFoldDB" id="A0A7G9GZF0"/>
<evidence type="ECO:0000259" key="1">
    <source>
        <dbReference type="Pfam" id="PF13099"/>
    </source>
</evidence>
<name>A0A7G9GZF0_9FUSO</name>
<sequence>MSYIYDEDLEFLAKCSNDELEGLFEILAFDPKNGRKRLTTSLLKTEEYQTYKTDYKKYWKTIASELQLYGGNTFANIVRGNKGVTYRQIIEHVARKLKLPLIGFIPTPELENAICEKLMLDLFSKMSEKDAEKFLSQLAIEDENLKKVITSYNEVPWGKISVTVIRQLFKAGGVATYRVTLLFANLIWKELFGRGLTFVANNTIAKILGGFLSGPVAIALNAWIIADLTGPALRVLIPSIVLISALRLKYEIYNDE</sequence>
<feature type="domain" description="DUF3944" evidence="1">
    <location>
        <begin position="3"/>
        <end position="38"/>
    </location>
</feature>
<organism evidence="2 3">
    <name type="scientific">Fusobacterium hominis</name>
    <dbReference type="NCBI Taxonomy" id="2764326"/>
    <lineage>
        <taxon>Bacteria</taxon>
        <taxon>Fusobacteriati</taxon>
        <taxon>Fusobacteriota</taxon>
        <taxon>Fusobacteriia</taxon>
        <taxon>Fusobacteriales</taxon>
        <taxon>Fusobacteriaceae</taxon>
        <taxon>Fusobacterium</taxon>
    </lineage>
</organism>
<keyword evidence="3" id="KW-1185">Reference proteome</keyword>
<evidence type="ECO:0000313" key="3">
    <source>
        <dbReference type="Proteomes" id="UP000515913"/>
    </source>
</evidence>
<dbReference type="Pfam" id="PF13099">
    <property type="entry name" value="DUF3944"/>
    <property type="match status" value="1"/>
</dbReference>
<proteinExistence type="predicted"/>
<dbReference type="Proteomes" id="UP000515913">
    <property type="component" value="Chromosome"/>
</dbReference>
<evidence type="ECO:0000313" key="2">
    <source>
        <dbReference type="EMBL" id="QNM16182.1"/>
    </source>
</evidence>
<reference evidence="2 3" key="1">
    <citation type="submission" date="2020-08" db="EMBL/GenBank/DDBJ databases">
        <authorList>
            <person name="Liu C."/>
            <person name="Sun Q."/>
        </authorList>
    </citation>
    <scope>NUCLEOTIDE SEQUENCE [LARGE SCALE GENOMIC DNA]</scope>
    <source>
        <strain evidence="2 3">NSJ-57</strain>
    </source>
</reference>